<protein>
    <recommendedName>
        <fullName evidence="1">Pyridoxamine 5'-phosphate oxidase N-terminal domain-containing protein</fullName>
    </recommendedName>
</protein>
<evidence type="ECO:0000259" key="1">
    <source>
        <dbReference type="Pfam" id="PF01243"/>
    </source>
</evidence>
<dbReference type="Pfam" id="PF01243">
    <property type="entry name" value="PNPOx_N"/>
    <property type="match status" value="1"/>
</dbReference>
<dbReference type="RefSeq" id="WP_205098072.1">
    <property type="nucleotide sequence ID" value="NZ_CAJNAQ010000002.1"/>
</dbReference>
<dbReference type="EMBL" id="CAJNAQ010000002">
    <property type="protein sequence ID" value="CAE6487549.1"/>
    <property type="molecule type" value="Genomic_DNA"/>
</dbReference>
<dbReference type="SUPFAM" id="SSF50475">
    <property type="entry name" value="FMN-binding split barrel"/>
    <property type="match status" value="1"/>
</dbReference>
<dbReference type="InterPro" id="IPR012349">
    <property type="entry name" value="Split_barrel_FMN-bd"/>
</dbReference>
<evidence type="ECO:0000313" key="3">
    <source>
        <dbReference type="Proteomes" id="UP000655759"/>
    </source>
</evidence>
<dbReference type="PANTHER" id="PTHR40660">
    <property type="entry name" value="5'-PHOSPHATE OXIDASE PUTATIVE DOMAIN-CONTAINING PROTEIN-RELATED"/>
    <property type="match status" value="1"/>
</dbReference>
<evidence type="ECO:0000313" key="2">
    <source>
        <dbReference type="EMBL" id="CAE6487549.1"/>
    </source>
</evidence>
<dbReference type="Gene3D" id="2.30.110.10">
    <property type="entry name" value="Electron Transport, Fmn-binding Protein, Chain A"/>
    <property type="match status" value="1"/>
</dbReference>
<accession>A0A812F2K9</accession>
<dbReference type="AlphaFoldDB" id="A0A812F2K9"/>
<gene>
    <name evidence="2" type="ORF">NUZ5A_20333</name>
</gene>
<reference evidence="2" key="1">
    <citation type="submission" date="2021-02" db="EMBL/GenBank/DDBJ databases">
        <authorList>
            <person name="Han P."/>
        </authorList>
    </citation>
    <scope>NUCLEOTIDE SEQUENCE</scope>
    <source>
        <strain evidence="2">Candidatus Nitrosotenuis uzonensis 5A</strain>
    </source>
</reference>
<comment type="caution">
    <text evidence="2">The sequence shown here is derived from an EMBL/GenBank/DDBJ whole genome shotgun (WGS) entry which is preliminary data.</text>
</comment>
<dbReference type="PANTHER" id="PTHR40660:SF1">
    <property type="entry name" value="5'-PHOSPHATE OXIDASE PUTATIVE DOMAIN-CONTAINING PROTEIN-RELATED"/>
    <property type="match status" value="1"/>
</dbReference>
<feature type="domain" description="Pyridoxamine 5'-phosphate oxidase N-terminal" evidence="1">
    <location>
        <begin position="4"/>
        <end position="124"/>
    </location>
</feature>
<organism evidence="2 3">
    <name type="scientific">Candidatus Nitrosotenuis uzonensis</name>
    <dbReference type="NCBI Taxonomy" id="1407055"/>
    <lineage>
        <taxon>Archaea</taxon>
        <taxon>Nitrososphaerota</taxon>
        <taxon>Candidatus Nitrosotenuis</taxon>
    </lineage>
</organism>
<dbReference type="InterPro" id="IPR011576">
    <property type="entry name" value="Pyridox_Oxase_N"/>
</dbReference>
<sequence length="158" mass="18286">MVLIPEKIKQLIRKEKAFVVGTADKMGIPNVSPRTTFFLAPDGTIYWLELFKHKTYRNFQTNPWCSITVFDKKRLGGYQIKGKVQVVIDKKTKADITARIIDRLTREHKQRILKENKNPHLVKFVPKIFYSLNPNELSDSPLGLEATEESLNAANMQW</sequence>
<name>A0A812F2K9_9ARCH</name>
<proteinExistence type="predicted"/>
<dbReference type="Proteomes" id="UP000655759">
    <property type="component" value="Unassembled WGS sequence"/>
</dbReference>